<evidence type="ECO:0000313" key="2">
    <source>
        <dbReference type="EMBL" id="KAA0199596.1"/>
    </source>
</evidence>
<dbReference type="AlphaFoldDB" id="A0A8E0S882"/>
<proteinExistence type="predicted"/>
<sequence>MLTSRKGWEEESIISNVLNIDVVNRSVDPTSGVMHSLRLFNSCWSNFTHMDQIKGLEWSAIDSRQKKMVAVTHNVDLRGVLKAVEHMEYSVHPENDDWYVNLLFNETLNRSSSIIFLECA</sequence>
<evidence type="ECO:0000313" key="3">
    <source>
        <dbReference type="Proteomes" id="UP000728185"/>
    </source>
</evidence>
<name>A0A8E0S882_9TREM</name>
<feature type="domain" description="PRELI/MSF1" evidence="1">
    <location>
        <begin position="1"/>
        <end position="120"/>
    </location>
</feature>
<reference evidence="2" key="1">
    <citation type="submission" date="2019-05" db="EMBL/GenBank/DDBJ databases">
        <title>Annotation for the trematode Fasciolopsis buski.</title>
        <authorList>
            <person name="Choi Y.-J."/>
        </authorList>
    </citation>
    <scope>NUCLEOTIDE SEQUENCE</scope>
    <source>
        <strain evidence="2">HT</strain>
        <tissue evidence="2">Whole worm</tissue>
    </source>
</reference>
<dbReference type="PROSITE" id="PS50904">
    <property type="entry name" value="PRELI_MSF1"/>
    <property type="match status" value="1"/>
</dbReference>
<comment type="caution">
    <text evidence="2">The sequence shown here is derived from an EMBL/GenBank/DDBJ whole genome shotgun (WGS) entry which is preliminary data.</text>
</comment>
<keyword evidence="3" id="KW-1185">Reference proteome</keyword>
<dbReference type="OrthoDB" id="407630at2759"/>
<dbReference type="InterPro" id="IPR006797">
    <property type="entry name" value="PRELI/MSF1_dom"/>
</dbReference>
<organism evidence="2 3">
    <name type="scientific">Fasciolopsis buskii</name>
    <dbReference type="NCBI Taxonomy" id="27845"/>
    <lineage>
        <taxon>Eukaryota</taxon>
        <taxon>Metazoa</taxon>
        <taxon>Spiralia</taxon>
        <taxon>Lophotrochozoa</taxon>
        <taxon>Platyhelminthes</taxon>
        <taxon>Trematoda</taxon>
        <taxon>Digenea</taxon>
        <taxon>Plagiorchiida</taxon>
        <taxon>Echinostomata</taxon>
        <taxon>Echinostomatoidea</taxon>
        <taxon>Fasciolidae</taxon>
        <taxon>Fasciolopsis</taxon>
    </lineage>
</organism>
<protein>
    <recommendedName>
        <fullName evidence="1">PRELI/MSF1 domain-containing protein</fullName>
    </recommendedName>
</protein>
<dbReference type="Pfam" id="PF04707">
    <property type="entry name" value="PRELI"/>
    <property type="match status" value="1"/>
</dbReference>
<evidence type="ECO:0000259" key="1">
    <source>
        <dbReference type="PROSITE" id="PS50904"/>
    </source>
</evidence>
<accession>A0A8E0S882</accession>
<gene>
    <name evidence="2" type="ORF">FBUS_09451</name>
</gene>
<dbReference type="Proteomes" id="UP000728185">
    <property type="component" value="Unassembled WGS sequence"/>
</dbReference>
<dbReference type="EMBL" id="LUCM01001036">
    <property type="protein sequence ID" value="KAA0199596.1"/>
    <property type="molecule type" value="Genomic_DNA"/>
</dbReference>